<evidence type="ECO:0000256" key="3">
    <source>
        <dbReference type="ARBA" id="ARBA00022989"/>
    </source>
</evidence>
<dbReference type="Pfam" id="PF07782">
    <property type="entry name" value="DC_STAMP"/>
    <property type="match status" value="1"/>
</dbReference>
<sequence>MTRLSEWVRYTSSISGNFTPRSTPRNKRCRFKWLVPFIGGFALGQVYYQYMLKKIPLPGNLGFYLALSISLILAIGNVMCVQLQCICLLSILMYCGKPGRGVLKVVVLTYVIAGPITNMGLNAKEVVRVYACSTQLSQNLSGAKFEVMGEPFTTAVLGLRPDISQIKDTIKSIRDVILPIEIEIEDYKERRRSSYEISSQQYRKTPKVSDEELLQKLYLMKLERRCEDLVERAVAFCANLFTSTYRQCLDEVGTASSWVLCRPLKLCHICDLKDLMGYNICDATNQTNPGLGKGYIALKKAKNIVTSNREVLLQYKIETIHQLYNVQDAKETGDRVMHAFEEKYIVMHSVITAVNLCVALLFLRIFTAAVAYHDQYLTNIEYDNVYITGRFKKIDRKRRRRNQFALLPLKKMERSRYVDVHSLGYKSSERDNLVTHILKVLLEVVTATTFVMLDRLFYEALDVVRQHAEMELPTAGTRDLEIEKSDSSGACPLSFWREPVEFTYKVPSAVGLAASVPGG</sequence>
<evidence type="ECO:0000259" key="6">
    <source>
        <dbReference type="Pfam" id="PF07782"/>
    </source>
</evidence>
<dbReference type="Proteomes" id="UP001153292">
    <property type="component" value="Chromosome 19"/>
</dbReference>
<keyword evidence="2 5" id="KW-0812">Transmembrane</keyword>
<dbReference type="EMBL" id="OU963912">
    <property type="protein sequence ID" value="CAH2984456.1"/>
    <property type="molecule type" value="Genomic_DNA"/>
</dbReference>
<keyword evidence="8" id="KW-1185">Reference proteome</keyword>
<feature type="transmembrane region" description="Helical" evidence="5">
    <location>
        <begin position="345"/>
        <end position="366"/>
    </location>
</feature>
<proteinExistence type="predicted"/>
<comment type="subcellular location">
    <subcellularLocation>
        <location evidence="1">Membrane</location>
        <topology evidence="1">Multi-pass membrane protein</topology>
    </subcellularLocation>
</comment>
<dbReference type="PANTHER" id="PTHR21041">
    <property type="entry name" value="DENDRITIC CELL-SPECIFIC TRANSMEMBRANE PROTEIN"/>
    <property type="match status" value="1"/>
</dbReference>
<accession>A0ABN8L6L6</accession>
<feature type="transmembrane region" description="Helical" evidence="5">
    <location>
        <begin position="62"/>
        <end position="95"/>
    </location>
</feature>
<dbReference type="InterPro" id="IPR012858">
    <property type="entry name" value="DC_STAMP-like"/>
</dbReference>
<dbReference type="PANTHER" id="PTHR21041:SF17">
    <property type="entry name" value="E3 UBIQUITIN-PROTEIN LIGASE DCST1"/>
    <property type="match status" value="1"/>
</dbReference>
<keyword evidence="3 5" id="KW-1133">Transmembrane helix</keyword>
<evidence type="ECO:0000256" key="1">
    <source>
        <dbReference type="ARBA" id="ARBA00004141"/>
    </source>
</evidence>
<organism evidence="7 8">
    <name type="scientific">Chilo suppressalis</name>
    <name type="common">Asiatic rice borer moth</name>
    <dbReference type="NCBI Taxonomy" id="168631"/>
    <lineage>
        <taxon>Eukaryota</taxon>
        <taxon>Metazoa</taxon>
        <taxon>Ecdysozoa</taxon>
        <taxon>Arthropoda</taxon>
        <taxon>Hexapoda</taxon>
        <taxon>Insecta</taxon>
        <taxon>Pterygota</taxon>
        <taxon>Neoptera</taxon>
        <taxon>Endopterygota</taxon>
        <taxon>Lepidoptera</taxon>
        <taxon>Glossata</taxon>
        <taxon>Ditrysia</taxon>
        <taxon>Pyraloidea</taxon>
        <taxon>Crambidae</taxon>
        <taxon>Crambinae</taxon>
        <taxon>Chilo</taxon>
    </lineage>
</organism>
<evidence type="ECO:0000313" key="7">
    <source>
        <dbReference type="EMBL" id="CAH2984456.1"/>
    </source>
</evidence>
<dbReference type="InterPro" id="IPR051856">
    <property type="entry name" value="CSR-E3_Ligase_Protein"/>
</dbReference>
<evidence type="ECO:0000256" key="4">
    <source>
        <dbReference type="ARBA" id="ARBA00023136"/>
    </source>
</evidence>
<keyword evidence="4 5" id="KW-0472">Membrane</keyword>
<protein>
    <recommendedName>
        <fullName evidence="6">Dendritic cell-specific transmembrane protein-like domain-containing protein</fullName>
    </recommendedName>
</protein>
<feature type="transmembrane region" description="Helical" evidence="5">
    <location>
        <begin position="31"/>
        <end position="50"/>
    </location>
</feature>
<gene>
    <name evidence="7" type="ORF">CHILSU_LOCUS4411</name>
</gene>
<evidence type="ECO:0000256" key="2">
    <source>
        <dbReference type="ARBA" id="ARBA00022692"/>
    </source>
</evidence>
<feature type="domain" description="Dendritic cell-specific transmembrane protein-like" evidence="6">
    <location>
        <begin position="382"/>
        <end position="484"/>
    </location>
</feature>
<reference evidence="7" key="1">
    <citation type="submission" date="2021-12" db="EMBL/GenBank/DDBJ databases">
        <authorList>
            <person name="King R."/>
        </authorList>
    </citation>
    <scope>NUCLEOTIDE SEQUENCE</scope>
</reference>
<evidence type="ECO:0000256" key="5">
    <source>
        <dbReference type="SAM" id="Phobius"/>
    </source>
</evidence>
<name>A0ABN8L6L6_CHISP</name>
<evidence type="ECO:0000313" key="8">
    <source>
        <dbReference type="Proteomes" id="UP001153292"/>
    </source>
</evidence>